<sequence>MVLRRSAKTISNGDFPGIVDHFRPGDVLVVNDTRVIPARLLGARDSGGKIEVLLVRRLAGVEEIWACLTKCSKTPRPGTRLLLGGRIAGTVLEGGQEPYRHISFTCEGSFLEALEAVGHIPLPPYIRREDDSLDRERYQTVFSRKQGAVAAPTAGLHFTPEIFQVLKQRGVEVLPLTLHVGLGTFLPVRTENILDHRMHEEFYEIPEATASGVNRAKREGRRVFALGTTTTRTLEYAVDAEGQLMAGEGGSDLFIYPGFQFRIVDALITNFHLPRSTLLMLVSAFAGRDFVLEAYRRAVNDGFRFFSYGDCMLIL</sequence>
<dbReference type="Proteomes" id="UP000057158">
    <property type="component" value="Chromosome"/>
</dbReference>
<dbReference type="PANTHER" id="PTHR30307:SF0">
    <property type="entry name" value="S-ADENOSYLMETHIONINE:TRNA RIBOSYLTRANSFERASE-ISOMERASE"/>
    <property type="match status" value="1"/>
</dbReference>
<dbReference type="NCBIfam" id="TIGR00113">
    <property type="entry name" value="queA"/>
    <property type="match status" value="1"/>
</dbReference>
<evidence type="ECO:0000256" key="12">
    <source>
        <dbReference type="ARBA" id="ARBA00076160"/>
    </source>
</evidence>
<evidence type="ECO:0000256" key="2">
    <source>
        <dbReference type="ARBA" id="ARBA00004691"/>
    </source>
</evidence>
<dbReference type="PATRIC" id="fig|1603606.3.peg.1485"/>
<evidence type="ECO:0000313" key="14">
    <source>
        <dbReference type="EMBL" id="ALC16142.1"/>
    </source>
</evidence>
<dbReference type="Gene3D" id="3.40.1780.10">
    <property type="entry name" value="QueA-like"/>
    <property type="match status" value="1"/>
</dbReference>
<keyword evidence="14" id="KW-0413">Isomerase</keyword>
<dbReference type="KEGG" id="des:DSOUD_1362"/>
<evidence type="ECO:0000256" key="13">
    <source>
        <dbReference type="HAMAP-Rule" id="MF_00113"/>
    </source>
</evidence>
<comment type="similarity">
    <text evidence="9 13">Belongs to the QueA family.</text>
</comment>
<evidence type="ECO:0000256" key="5">
    <source>
        <dbReference type="ARBA" id="ARBA00022679"/>
    </source>
</evidence>
<dbReference type="STRING" id="1603606.DSOUD_1362"/>
<evidence type="ECO:0000313" key="15">
    <source>
        <dbReference type="Proteomes" id="UP000057158"/>
    </source>
</evidence>
<dbReference type="InterPro" id="IPR036100">
    <property type="entry name" value="QueA_sf"/>
</dbReference>
<dbReference type="EC" id="2.4.99.17" evidence="10 13"/>
<evidence type="ECO:0000256" key="10">
    <source>
        <dbReference type="ARBA" id="ARBA00066503"/>
    </source>
</evidence>
<accession>A0A0M4D8P8</accession>
<evidence type="ECO:0000256" key="9">
    <source>
        <dbReference type="ARBA" id="ARBA00061210"/>
    </source>
</evidence>
<keyword evidence="7 13" id="KW-0671">Queuosine biosynthesis</keyword>
<dbReference type="NCBIfam" id="NF001140">
    <property type="entry name" value="PRK00147.1"/>
    <property type="match status" value="1"/>
</dbReference>
<evidence type="ECO:0000256" key="8">
    <source>
        <dbReference type="ARBA" id="ARBA00052751"/>
    </source>
</evidence>
<dbReference type="FunFam" id="3.40.1780.10:FF:000001">
    <property type="entry name" value="S-adenosylmethionine:tRNA ribosyltransferase-isomerase"/>
    <property type="match status" value="1"/>
</dbReference>
<organism evidence="14 15">
    <name type="scientific">Desulfuromonas soudanensis</name>
    <dbReference type="NCBI Taxonomy" id="1603606"/>
    <lineage>
        <taxon>Bacteria</taxon>
        <taxon>Pseudomonadati</taxon>
        <taxon>Thermodesulfobacteriota</taxon>
        <taxon>Desulfuromonadia</taxon>
        <taxon>Desulfuromonadales</taxon>
        <taxon>Desulfuromonadaceae</taxon>
        <taxon>Desulfuromonas</taxon>
    </lineage>
</organism>
<proteinExistence type="inferred from homology"/>
<dbReference type="PANTHER" id="PTHR30307">
    <property type="entry name" value="S-ADENOSYLMETHIONINE:TRNA RIBOSYLTRANSFERASE-ISOMERASE"/>
    <property type="match status" value="1"/>
</dbReference>
<evidence type="ECO:0000256" key="4">
    <source>
        <dbReference type="ARBA" id="ARBA00022490"/>
    </source>
</evidence>
<evidence type="ECO:0000256" key="6">
    <source>
        <dbReference type="ARBA" id="ARBA00022691"/>
    </source>
</evidence>
<dbReference type="GO" id="GO:0008616">
    <property type="term" value="P:tRNA queuosine(34) biosynthetic process"/>
    <property type="evidence" value="ECO:0007669"/>
    <property type="project" value="UniProtKB-UniRule"/>
</dbReference>
<dbReference type="InterPro" id="IPR042119">
    <property type="entry name" value="QueA_dom2"/>
</dbReference>
<dbReference type="GO" id="GO:0051075">
    <property type="term" value="F:S-adenosylmethionine:tRNA ribosyltransferase-isomerase activity"/>
    <property type="evidence" value="ECO:0007669"/>
    <property type="project" value="UniProtKB-EC"/>
</dbReference>
<dbReference type="FunFam" id="2.40.10.240:FF:000002">
    <property type="entry name" value="S-adenosylmethionine:tRNA ribosyltransferase-isomerase"/>
    <property type="match status" value="1"/>
</dbReference>
<dbReference type="UniPathway" id="UPA00392"/>
<dbReference type="InterPro" id="IPR042118">
    <property type="entry name" value="QueA_dom1"/>
</dbReference>
<keyword evidence="5 13" id="KW-0808">Transferase</keyword>
<dbReference type="Gene3D" id="2.40.10.240">
    <property type="entry name" value="QueA-like"/>
    <property type="match status" value="1"/>
</dbReference>
<dbReference type="HAMAP" id="MF_00113">
    <property type="entry name" value="QueA"/>
    <property type="match status" value="1"/>
</dbReference>
<evidence type="ECO:0000256" key="3">
    <source>
        <dbReference type="ARBA" id="ARBA00011245"/>
    </source>
</evidence>
<reference evidence="14 15" key="1">
    <citation type="submission" date="2015-07" db="EMBL/GenBank/DDBJ databases">
        <title>Isolation and Genomic Characterization of a Novel Halophilic Metal-Reducing Deltaproteobacterium from the Deep Subsurface.</title>
        <authorList>
            <person name="Badalamenti J.P."/>
            <person name="Summers Z.M."/>
            <person name="Gralnick J.A."/>
            <person name="Bond D.R."/>
        </authorList>
    </citation>
    <scope>NUCLEOTIDE SEQUENCE [LARGE SCALE GENOMIC DNA]</scope>
    <source>
        <strain evidence="14 15">WTL</strain>
    </source>
</reference>
<dbReference type="SUPFAM" id="SSF111337">
    <property type="entry name" value="QueA-like"/>
    <property type="match status" value="1"/>
</dbReference>
<keyword evidence="15" id="KW-1185">Reference proteome</keyword>
<gene>
    <name evidence="13 14" type="primary">queA</name>
    <name evidence="14" type="ORF">DSOUD_1362</name>
</gene>
<dbReference type="InterPro" id="IPR003699">
    <property type="entry name" value="QueA"/>
</dbReference>
<evidence type="ECO:0000256" key="1">
    <source>
        <dbReference type="ARBA" id="ARBA00004496"/>
    </source>
</evidence>
<comment type="subunit">
    <text evidence="3 13">Monomer.</text>
</comment>
<evidence type="ECO:0000256" key="7">
    <source>
        <dbReference type="ARBA" id="ARBA00022785"/>
    </source>
</evidence>
<comment type="subcellular location">
    <subcellularLocation>
        <location evidence="1 13">Cytoplasm</location>
    </subcellularLocation>
</comment>
<comment type="function">
    <text evidence="13">Transfers and isomerizes the ribose moiety from AdoMet to the 7-aminomethyl group of 7-deazaguanine (preQ1-tRNA) to give epoxyqueuosine (oQ-tRNA).</text>
</comment>
<comment type="pathway">
    <text evidence="2 13">tRNA modification; tRNA-queuosine biosynthesis.</text>
</comment>
<dbReference type="AlphaFoldDB" id="A0A0M4D8P8"/>
<protein>
    <recommendedName>
        <fullName evidence="11 13">S-adenosylmethionine:tRNA ribosyltransferase-isomerase</fullName>
        <ecNumber evidence="10 13">2.4.99.17</ecNumber>
    </recommendedName>
    <alternativeName>
        <fullName evidence="12 13">Queuosine biosynthesis protein QueA</fullName>
    </alternativeName>
</protein>
<dbReference type="EMBL" id="CP010802">
    <property type="protein sequence ID" value="ALC16142.1"/>
    <property type="molecule type" value="Genomic_DNA"/>
</dbReference>
<evidence type="ECO:0000256" key="11">
    <source>
        <dbReference type="ARBA" id="ARBA00069325"/>
    </source>
</evidence>
<name>A0A0M4D8P8_9BACT</name>
<dbReference type="Pfam" id="PF02547">
    <property type="entry name" value="Queuosine_synth"/>
    <property type="match status" value="1"/>
</dbReference>
<keyword evidence="6 13" id="KW-0949">S-adenosyl-L-methionine</keyword>
<keyword evidence="4 13" id="KW-0963">Cytoplasm</keyword>
<dbReference type="GO" id="GO:0005737">
    <property type="term" value="C:cytoplasm"/>
    <property type="evidence" value="ECO:0007669"/>
    <property type="project" value="UniProtKB-SubCell"/>
</dbReference>
<comment type="catalytic activity">
    <reaction evidence="8 13">
        <text>7-aminomethyl-7-carbaguanosine(34) in tRNA + S-adenosyl-L-methionine = epoxyqueuosine(34) in tRNA + adenine + L-methionine + 2 H(+)</text>
        <dbReference type="Rhea" id="RHEA:32155"/>
        <dbReference type="Rhea" id="RHEA-COMP:10342"/>
        <dbReference type="Rhea" id="RHEA-COMP:18582"/>
        <dbReference type="ChEBI" id="CHEBI:15378"/>
        <dbReference type="ChEBI" id="CHEBI:16708"/>
        <dbReference type="ChEBI" id="CHEBI:57844"/>
        <dbReference type="ChEBI" id="CHEBI:59789"/>
        <dbReference type="ChEBI" id="CHEBI:82833"/>
        <dbReference type="ChEBI" id="CHEBI:194443"/>
        <dbReference type="EC" id="2.4.99.17"/>
    </reaction>
</comment>